<dbReference type="STRING" id="568069.A0A1J1HNV7"/>
<feature type="compositionally biased region" description="Basic and acidic residues" evidence="1">
    <location>
        <begin position="1694"/>
        <end position="1710"/>
    </location>
</feature>
<dbReference type="PANTHER" id="PTHR31781">
    <property type="entry name" value="UNC80"/>
    <property type="match status" value="1"/>
</dbReference>
<dbReference type="InterPro" id="IPR045852">
    <property type="entry name" value="UNC80_central"/>
</dbReference>
<feature type="region of interest" description="Disordered" evidence="1">
    <location>
        <begin position="3160"/>
        <end position="3260"/>
    </location>
</feature>
<feature type="region of interest" description="Disordered" evidence="1">
    <location>
        <begin position="2993"/>
        <end position="3115"/>
    </location>
</feature>
<feature type="domain" description="Protein UNC80 C-terminal" evidence="4">
    <location>
        <begin position="1961"/>
        <end position="2440"/>
    </location>
</feature>
<feature type="region of interest" description="Disordered" evidence="1">
    <location>
        <begin position="709"/>
        <end position="728"/>
    </location>
</feature>
<feature type="compositionally biased region" description="Basic and acidic residues" evidence="1">
    <location>
        <begin position="1671"/>
        <end position="1683"/>
    </location>
</feature>
<feature type="compositionally biased region" description="Polar residues" evidence="1">
    <location>
        <begin position="1090"/>
        <end position="1099"/>
    </location>
</feature>
<name>A0A1J1HNV7_9DIPT</name>
<feature type="region of interest" description="Disordered" evidence="1">
    <location>
        <begin position="1132"/>
        <end position="1152"/>
    </location>
</feature>
<dbReference type="Proteomes" id="UP000183832">
    <property type="component" value="Unassembled WGS sequence"/>
</dbReference>
<dbReference type="PANTHER" id="PTHR31781:SF1">
    <property type="entry name" value="PROTEIN UNC-80 HOMOLOG"/>
    <property type="match status" value="1"/>
</dbReference>
<feature type="domain" description="Cation channel complex component UNC80 N-terminal" evidence="2">
    <location>
        <begin position="104"/>
        <end position="303"/>
    </location>
</feature>
<feature type="region of interest" description="Disordered" evidence="1">
    <location>
        <begin position="2574"/>
        <end position="2607"/>
    </location>
</feature>
<dbReference type="GO" id="GO:0034703">
    <property type="term" value="C:cation channel complex"/>
    <property type="evidence" value="ECO:0007669"/>
    <property type="project" value="TreeGrafter"/>
</dbReference>
<proteinExistence type="predicted"/>
<gene>
    <name evidence="5" type="ORF">CLUMA_CG001700</name>
</gene>
<organism evidence="5 6">
    <name type="scientific">Clunio marinus</name>
    <dbReference type="NCBI Taxonomy" id="568069"/>
    <lineage>
        <taxon>Eukaryota</taxon>
        <taxon>Metazoa</taxon>
        <taxon>Ecdysozoa</taxon>
        <taxon>Arthropoda</taxon>
        <taxon>Hexapoda</taxon>
        <taxon>Insecta</taxon>
        <taxon>Pterygota</taxon>
        <taxon>Neoptera</taxon>
        <taxon>Endopterygota</taxon>
        <taxon>Diptera</taxon>
        <taxon>Nematocera</taxon>
        <taxon>Chironomoidea</taxon>
        <taxon>Chironomidae</taxon>
        <taxon>Clunio</taxon>
    </lineage>
</organism>
<feature type="region of interest" description="Disordered" evidence="1">
    <location>
        <begin position="1073"/>
        <end position="1100"/>
    </location>
</feature>
<feature type="compositionally biased region" description="Basic and acidic residues" evidence="1">
    <location>
        <begin position="454"/>
        <end position="463"/>
    </location>
</feature>
<evidence type="ECO:0000313" key="5">
    <source>
        <dbReference type="EMBL" id="CRK87913.1"/>
    </source>
</evidence>
<accession>A0A1J1HNV7</accession>
<dbReference type="GO" id="GO:0005261">
    <property type="term" value="F:monoatomic cation channel activity"/>
    <property type="evidence" value="ECO:0007669"/>
    <property type="project" value="TreeGrafter"/>
</dbReference>
<feature type="region of interest" description="Disordered" evidence="1">
    <location>
        <begin position="400"/>
        <end position="421"/>
    </location>
</feature>
<feature type="compositionally biased region" description="Basic and acidic residues" evidence="1">
    <location>
        <begin position="2993"/>
        <end position="3013"/>
    </location>
</feature>
<dbReference type="GO" id="GO:0055080">
    <property type="term" value="P:monoatomic cation homeostasis"/>
    <property type="evidence" value="ECO:0007669"/>
    <property type="project" value="TreeGrafter"/>
</dbReference>
<evidence type="ECO:0000259" key="4">
    <source>
        <dbReference type="Pfam" id="PF20262"/>
    </source>
</evidence>
<feature type="region of interest" description="Disordered" evidence="1">
    <location>
        <begin position="1466"/>
        <end position="1602"/>
    </location>
</feature>
<feature type="domain" description="Protein UNC80 central region" evidence="3">
    <location>
        <begin position="1206"/>
        <end position="1951"/>
    </location>
</feature>
<dbReference type="GO" id="GO:0030424">
    <property type="term" value="C:axon"/>
    <property type="evidence" value="ECO:0007669"/>
    <property type="project" value="TreeGrafter"/>
</dbReference>
<sequence>MSCLRIFHAPLQNRLKTMPLCWGYIEERTRMKMRMKIISERKISISDHVTSKRAFPGERRKVVKIEGNNENLLSAHGKAHDKHNIMASNDTHNPLDEGLQDLGLPVPVQTFLWRQIAPFIRPRLGKLHEASCMFCQQHMQGHHELKEACKSFEKVLVQNIHFGLSPSLTSALQSIPRWRLVQAALPHVMHCAAALLTNRVKDLQNLGAAETKLLYTLHWILLFAAEECADGEDVKKEMMNPYDYLFSIPTISLFVYLFAPIAHHLKESDFQNFRLENGIKLWQGMWEYRSPNVQCFLAPVKPRARQMVNSGSTPQSGEIFSSKSVMEQHHESPTNTSIFSETPKHDDEISLCIASPKEPVFPETIPEEASSIEEEHVLLFRLPQGPDPIFYTADTSLLHHSHHQTPSSRRSSKSSMHSKDRFHDRVTTKFDFDKIEAFERKHDDSQKPKGSSSTERESVETDPKSPQYQKGDQKGFSRQSHYDIAAATFLDVAVLRCLFVSHWQEEGVYWSLHYLYNRLRDISEESIMPPSQPRRRSNSLPIPQIEISLYQGSGNSRDSPSNSSLTAKDCIEIPEQATPVVNDPPVHIQKPLEKEETNSTNGGRRPSDRKKRVKMADLRTLIETKILSKSDRGLEKIGNESNGGNGKRLQHALSFIVQDIHRSLDTGEDHLSRSTSNLNRDESSNLVKGKSMPSLSCLLDSGYYRLVDPPKLNRSNQSTGPKDHRSSIIPRNPIITVTEHTPTPSPDFMRRQVGSIDSQLDAISVNGSTNGVFKSQLLRSQTDSHIVYAGLDEQEVPGSSFYITKDGGIDYEIVLLAIYNILKRETNITSLRILETGLNICELLIDFGVLRFGEHAHNLTIGILKRAMLHLGCPHGCNDGVRTAQAEFLRLQYHKRPTGIKSLIPDIGATNKTAGGQGYATNFGSGLTGNAESQVIAAIFKSIVSRFVDIQKELKSPENMSLYCDVRQLITYIKGAHGGPFRRVVLSGILAVTPRPHKKAPQLQTTRVIRHIPFTGEIQTIATNLPPDEKVARKLYFKKRSTSSTCASLLETEGTEEQFRHSQSPLTNMRRKIIQRPTLTPRQSERALLSDSTSSSERNSVGRLSGLARWFRSSKDRSVDLEAGSEMAAYMRKSSLSSQRGRGSEGIGRSFQRARRRVERRLNRFGLGKGKKKVRGIEEVSGSYFSHRSSIDLGDGPRESEVVVLKERRLIPTEPVREGMLRFSFLLETCAPGSVPDSQLIGAILDLPQAPLITRATFLLECAHFVHLCNRGAWPNWMKQNLTSFRPSGPMNTRASMSTNVRRIHMLQRSAGKMFYQWAESIGVRLEEMIKNEKASYDHIASSMNDADKQKNLVLQDEEEDFLDELSVNVHGNDCPPALKLVAIVVLLEITAFLRETYQTIPKSSRISTKEKHVINPWEHHQAYKEANRRWSMALSSMGHSQTSAQSLQSIAGEGGERKISFVLHEPDNESEGSSNTTLTLQGEETAAVTTASIQQRRPVATVRPFLLRRGTATNPTGGSFKRRSLKLRRNTKEAKEIEQDYSVKRVDSIQSRRKVSSLSDRSDNSEQGAASGGEEESPGVLSDDQPPDSPNDSNDSDETSKNFPWMRAVTSIINSFNFYCTHQNVCHPYCYKRHTRAASRLMKSVRKIYGEEFGLVPSSFLQPEGGKSGGRREKSRAGRKISDQSSSHTSPSRRKDSTGRRDRIIHDDSEQTSSQYSQKMEEKKEIKENSLILKYIKNHVRDLFHVPFSTLVKGAAILTEDQFIDILPASWELLLDTNQETAASAASFFILSSVKAPTQASEIMQRALKHKDPNVRIGAILRFQVLWKSRFQVWPRMEEGAHVTFRIPSPGIEFTLPSPKIGIECLPVVDPPWTPRQQNKDMDVTLNQERHRHFVTATKTRKKQQTDAIRHALQQQDEKQRQERHCFLITTNPITQQAAHESHAAGEDHELEEEEGARAVHLHAAHSLFPSVLCAAAMQIIGSLDDCAVGGDGSAVYEVAYQVIWVCLVEDSALFLRYVLERLTREKQDQMFKVLRHLIRFVPRLPQQAAFALYNHIIGYIMFYVRTTHECSQQLVGSALSILWMVVHSVHGIMFKDLKQILRKEQCDASVLLTANVPSAKKIIVHGPDEKDEGSIPSQFPILEDTQFLMLQRESLDFFGIDEKNYKNYFLVDYKTHQILNSNWFVRDLYFFKRSQYPQLRLVEMKTDEAFIALQRQELIKKFVEIGKVHLTWAILKNVDMVVQRVVFLHEELMKLPSFPRKALETDLDLYMGGELGKELMGLDVLHKFMWVRLIARMFEAMAGNFAYSADIQLFLNVLSGAAILHSEDCCIMRYVMATFINGAFNFRNIFSTNGYFMIMPTLLQIYSLHQTNKLITTTIEYAVKQFYLMNRKPFILQMFGSVSAILDTDEDGAYGEATKVQSSCLFNLLLSLETPSEDGAYGEATKVQSSCLFNLLLSLETPSPDPLNIAELVKEPKPLKAIDFCYHDEDEMVTVLDCITLCVMTVSYSAESTRGYQMLIILEAILPCYMQQIQSPSYIPLEGKSERDIILQLAITIRTMVHNCEGLSKSYNGPYRNSPEHKGSSQRNQCSRGPPPSPGFDFEDESHSKYVSDVGRAKNLPEIPEDSELVRTEYRRARDVLLSLVGEFLNRATTRLQELARKPGADSKYVELLDVKCHIRLADIAHSLLKVSPYDPDSMACRGLQRYMTFILPRAEWGEEKMKTALVTILRRLDKVFLKISKKSSIRRNTDWEAAAGLLKGIHETVVRCPYVLHWQQMRSLMSTVQNLIVNEAINENVSSASAALMNQSPPAFFCSTVVRLIALQVVSPVDCFSLEQVCGGTAEFPTQEKAEGFLMHLLMPLCLKICSGRGVSDVAFLALKVLCVCFETRLANEWPKIARIMRDLGRRNEAAPELWSFLEFAVTHRTPLYIVLMPFILHKIAQPPIGDHERHMQFLIRERLRGLAPPGGIKSRGCLLLELARELKDLRDEMEERKADRDNTGSNEQQKKDTSTVVIQQSEAPKQQQRPSLISIFTGSGAQHPSQPQHDSRSGTGVHTPSDTFSQQTLHPPRESNSSSSTTTNKEPGVVSDGHSCDGTTPTPPTNPTIISRASSIRRTTRYDHQNMSGSVPHLPHSMSIQHGMKIQPPKLRFVSSVEFRDSAGETSTTPLSPDSPAEDSSGENQKHRLQRSKGQSRKTFRYKRGRLNAGEGSALGTPQSAPPIQPQMQQQITQPPASTVQQHSHFNIPPIDTDNGRPNTDISWDSVSQTSSTSGYRDNYSFQTGLLSPDGSLNDGATSGTATIARSSSQNSLLMLFEAQDEDTLI</sequence>
<keyword evidence="6" id="KW-1185">Reference proteome</keyword>
<feature type="compositionally biased region" description="Low complexity" evidence="1">
    <location>
        <begin position="3075"/>
        <end position="3084"/>
    </location>
</feature>
<dbReference type="InterPro" id="IPR046460">
    <property type="entry name" value="UNC80_C"/>
</dbReference>
<feature type="compositionally biased region" description="Low complexity" evidence="1">
    <location>
        <begin position="3226"/>
        <end position="3238"/>
    </location>
</feature>
<evidence type="ECO:0000256" key="1">
    <source>
        <dbReference type="SAM" id="MobiDB-lite"/>
    </source>
</evidence>
<dbReference type="EMBL" id="CVRI01000006">
    <property type="protein sequence ID" value="CRK87913.1"/>
    <property type="molecule type" value="Genomic_DNA"/>
</dbReference>
<evidence type="ECO:0000313" key="6">
    <source>
        <dbReference type="Proteomes" id="UP000183832"/>
    </source>
</evidence>
<feature type="region of interest" description="Disordered" evidence="1">
    <location>
        <begin position="574"/>
        <end position="613"/>
    </location>
</feature>
<feature type="compositionally biased region" description="Basic and acidic residues" evidence="1">
    <location>
        <begin position="1531"/>
        <end position="1548"/>
    </location>
</feature>
<evidence type="ECO:0000259" key="2">
    <source>
        <dbReference type="Pfam" id="PF15778"/>
    </source>
</evidence>
<evidence type="ECO:0000259" key="3">
    <source>
        <dbReference type="Pfam" id="PF19424"/>
    </source>
</evidence>
<dbReference type="Pfam" id="PF19424">
    <property type="entry name" value="UNC80"/>
    <property type="match status" value="1"/>
</dbReference>
<feature type="region of interest" description="Disordered" evidence="1">
    <location>
        <begin position="667"/>
        <end position="691"/>
    </location>
</feature>
<feature type="compositionally biased region" description="Basic residues" evidence="1">
    <location>
        <begin position="1521"/>
        <end position="1530"/>
    </location>
</feature>
<feature type="compositionally biased region" description="Polar residues" evidence="1">
    <location>
        <begin position="3014"/>
        <end position="3069"/>
    </location>
</feature>
<feature type="region of interest" description="Disordered" evidence="1">
    <location>
        <begin position="1660"/>
        <end position="1723"/>
    </location>
</feature>
<feature type="compositionally biased region" description="Polar residues" evidence="1">
    <location>
        <begin position="1472"/>
        <end position="1496"/>
    </location>
</feature>
<feature type="domain" description="Protein UNC80 C-terminal" evidence="4">
    <location>
        <begin position="2442"/>
        <end position="2872"/>
    </location>
</feature>
<dbReference type="InterPro" id="IPR031542">
    <property type="entry name" value="UNC80_N"/>
</dbReference>
<protein>
    <submittedName>
        <fullName evidence="5">CLUMA_CG001700, isoform A</fullName>
    </submittedName>
</protein>
<dbReference type="Pfam" id="PF20262">
    <property type="entry name" value="UNC80_C"/>
    <property type="match status" value="3"/>
</dbReference>
<dbReference type="Pfam" id="PF15778">
    <property type="entry name" value="UNC80_N"/>
    <property type="match status" value="1"/>
</dbReference>
<reference evidence="5 6" key="1">
    <citation type="submission" date="2015-04" db="EMBL/GenBank/DDBJ databases">
        <authorList>
            <person name="Syromyatnikov M.Y."/>
            <person name="Popov V.N."/>
        </authorList>
    </citation>
    <scope>NUCLEOTIDE SEQUENCE [LARGE SCALE GENOMIC DNA]</scope>
</reference>
<feature type="compositionally biased region" description="Basic residues" evidence="1">
    <location>
        <begin position="3187"/>
        <end position="3206"/>
    </location>
</feature>
<feature type="region of interest" description="Disordered" evidence="1">
    <location>
        <begin position="439"/>
        <end position="476"/>
    </location>
</feature>
<feature type="domain" description="Protein UNC80 C-terminal" evidence="4">
    <location>
        <begin position="2874"/>
        <end position="2993"/>
    </location>
</feature>
<dbReference type="OrthoDB" id="5584001at2759"/>